<evidence type="ECO:0000256" key="6">
    <source>
        <dbReference type="SAM" id="MobiDB-lite"/>
    </source>
</evidence>
<proteinExistence type="predicted"/>
<reference evidence="9" key="2">
    <citation type="submission" date="2020-09" db="EMBL/GenBank/DDBJ databases">
        <authorList>
            <person name="Sun Q."/>
            <person name="Ohkuma M."/>
        </authorList>
    </citation>
    <scope>NUCLEOTIDE SEQUENCE</scope>
    <source>
        <strain evidence="9">JCM 4784</strain>
    </source>
</reference>
<evidence type="ECO:0000256" key="3">
    <source>
        <dbReference type="ARBA" id="ARBA00022989"/>
    </source>
</evidence>
<evidence type="ECO:0000256" key="4">
    <source>
        <dbReference type="ARBA" id="ARBA00023136"/>
    </source>
</evidence>
<dbReference type="CDD" id="cd17321">
    <property type="entry name" value="MFS_MMR_MDR_like"/>
    <property type="match status" value="1"/>
</dbReference>
<feature type="transmembrane region" description="Helical" evidence="7">
    <location>
        <begin position="224"/>
        <end position="244"/>
    </location>
</feature>
<gene>
    <name evidence="9" type="ORF">GCM10018785_35270</name>
</gene>
<keyword evidence="10" id="KW-1185">Reference proteome</keyword>
<feature type="transmembrane region" description="Helical" evidence="7">
    <location>
        <begin position="357"/>
        <end position="376"/>
    </location>
</feature>
<feature type="transmembrane region" description="Helical" evidence="7">
    <location>
        <begin position="329"/>
        <end position="350"/>
    </location>
</feature>
<dbReference type="Gene3D" id="1.20.1720.10">
    <property type="entry name" value="Multidrug resistance protein D"/>
    <property type="match status" value="1"/>
</dbReference>
<dbReference type="Gene3D" id="1.20.1250.20">
    <property type="entry name" value="MFS general substrate transporter like domains"/>
    <property type="match status" value="1"/>
</dbReference>
<feature type="region of interest" description="Disordered" evidence="6">
    <location>
        <begin position="513"/>
        <end position="538"/>
    </location>
</feature>
<feature type="transmembrane region" description="Helical" evidence="7">
    <location>
        <begin position="107"/>
        <end position="131"/>
    </location>
</feature>
<dbReference type="PRINTS" id="PR01036">
    <property type="entry name" value="TCRTETB"/>
</dbReference>
<dbReference type="Proteomes" id="UP000608024">
    <property type="component" value="Unassembled WGS sequence"/>
</dbReference>
<dbReference type="PANTHER" id="PTHR42718:SF49">
    <property type="entry name" value="EXPORT PROTEIN"/>
    <property type="match status" value="1"/>
</dbReference>
<dbReference type="PANTHER" id="PTHR42718">
    <property type="entry name" value="MAJOR FACILITATOR SUPERFAMILY MULTIDRUG TRANSPORTER MFSC"/>
    <property type="match status" value="1"/>
</dbReference>
<feature type="transmembrane region" description="Helical" evidence="7">
    <location>
        <begin position="191"/>
        <end position="212"/>
    </location>
</feature>
<feature type="transmembrane region" description="Helical" evidence="7">
    <location>
        <begin position="256"/>
        <end position="273"/>
    </location>
</feature>
<protein>
    <submittedName>
        <fullName evidence="9">MFS transporter</fullName>
    </submittedName>
</protein>
<dbReference type="SUPFAM" id="SSF103473">
    <property type="entry name" value="MFS general substrate transporter"/>
    <property type="match status" value="1"/>
</dbReference>
<reference evidence="9" key="1">
    <citation type="journal article" date="2014" name="Int. J. Syst. Evol. Microbiol.">
        <title>Complete genome sequence of Corynebacterium casei LMG S-19264T (=DSM 44701T), isolated from a smear-ripened cheese.</title>
        <authorList>
            <consortium name="US DOE Joint Genome Institute (JGI-PGF)"/>
            <person name="Walter F."/>
            <person name="Albersmeier A."/>
            <person name="Kalinowski J."/>
            <person name="Ruckert C."/>
        </authorList>
    </citation>
    <scope>NUCLEOTIDE SEQUENCE</scope>
    <source>
        <strain evidence="9">JCM 4784</strain>
    </source>
</reference>
<feature type="transmembrane region" description="Helical" evidence="7">
    <location>
        <begin position="429"/>
        <end position="447"/>
    </location>
</feature>
<evidence type="ECO:0000256" key="7">
    <source>
        <dbReference type="SAM" id="Phobius"/>
    </source>
</evidence>
<name>A0A918ZQT0_9ACTN</name>
<dbReference type="InterPro" id="IPR020846">
    <property type="entry name" value="MFS_dom"/>
</dbReference>
<feature type="transmembrane region" description="Helical" evidence="7">
    <location>
        <begin position="294"/>
        <end position="317"/>
    </location>
</feature>
<dbReference type="InterPro" id="IPR011701">
    <property type="entry name" value="MFS"/>
</dbReference>
<keyword evidence="4 7" id="KW-0472">Membrane</keyword>
<feature type="region of interest" description="Disordered" evidence="6">
    <location>
        <begin position="1"/>
        <end position="28"/>
    </location>
</feature>
<organism evidence="9 10">
    <name type="scientific">Streptomyces longispororuber</name>
    <dbReference type="NCBI Taxonomy" id="68230"/>
    <lineage>
        <taxon>Bacteria</taxon>
        <taxon>Bacillati</taxon>
        <taxon>Actinomycetota</taxon>
        <taxon>Actinomycetes</taxon>
        <taxon>Kitasatosporales</taxon>
        <taxon>Streptomycetaceae</taxon>
        <taxon>Streptomyces</taxon>
    </lineage>
</organism>
<keyword evidence="3 7" id="KW-1133">Transmembrane helix</keyword>
<dbReference type="AlphaFoldDB" id="A0A918ZQT0"/>
<comment type="caution">
    <text evidence="9">The sequence shown here is derived from an EMBL/GenBank/DDBJ whole genome shotgun (WGS) entry which is preliminary data.</text>
</comment>
<accession>A0A918ZQT0</accession>
<evidence type="ECO:0000256" key="2">
    <source>
        <dbReference type="ARBA" id="ARBA00022692"/>
    </source>
</evidence>
<feature type="transmembrane region" description="Helical" evidence="7">
    <location>
        <begin position="162"/>
        <end position="185"/>
    </location>
</feature>
<dbReference type="PROSITE" id="PS00216">
    <property type="entry name" value="SUGAR_TRANSPORT_1"/>
    <property type="match status" value="1"/>
</dbReference>
<dbReference type="EMBL" id="BNBT01000048">
    <property type="protein sequence ID" value="GHE63291.1"/>
    <property type="molecule type" value="Genomic_DNA"/>
</dbReference>
<dbReference type="GO" id="GO:0046677">
    <property type="term" value="P:response to antibiotic"/>
    <property type="evidence" value="ECO:0007669"/>
    <property type="project" value="UniProtKB-KW"/>
</dbReference>
<dbReference type="InterPro" id="IPR036259">
    <property type="entry name" value="MFS_trans_sf"/>
</dbReference>
<feature type="domain" description="Major facilitator superfamily (MFS) profile" evidence="8">
    <location>
        <begin position="39"/>
        <end position="509"/>
    </location>
</feature>
<feature type="transmembrane region" description="Helical" evidence="7">
    <location>
        <begin position="486"/>
        <end position="505"/>
    </location>
</feature>
<evidence type="ECO:0000256" key="1">
    <source>
        <dbReference type="ARBA" id="ARBA00004651"/>
    </source>
</evidence>
<dbReference type="GO" id="GO:0022857">
    <property type="term" value="F:transmembrane transporter activity"/>
    <property type="evidence" value="ECO:0007669"/>
    <property type="project" value="InterPro"/>
</dbReference>
<evidence type="ECO:0000313" key="9">
    <source>
        <dbReference type="EMBL" id="GHE63291.1"/>
    </source>
</evidence>
<feature type="transmembrane region" description="Helical" evidence="7">
    <location>
        <begin position="81"/>
        <end position="100"/>
    </location>
</feature>
<evidence type="ECO:0000259" key="8">
    <source>
        <dbReference type="PROSITE" id="PS50850"/>
    </source>
</evidence>
<sequence length="538" mass="53858">MARVRRAPHGSYDVGKRRAVTGGPGRSETEEYEMRSWGPLTAVCLGTFMLLLDVTIVIVALPDMARALDASLSELQWVIDGYALALAALLLGVGAAADVLGRRRVQVAGTVVFALASLGCGLAGSAELLVAARAVQGLGAAAMFATTLPLLGAAYQGKERSVALGVWGAVSGAAAALGPVAGGLLTAGPGWRWIFFINLPVSVAAVWLTLRAVPESRGDAHRRVDWAGTVTFALFAGALTYGAVRASAVGWASARTGVTFAVAAVALAAFVAVERRAAHPLLDLRLLRKPAFTGVLIGAVGYNAAAFGVIPYFSIWLQTVLGMSPVRGSLVLLPLAATSFVVAAVGGRLLHGVPARYVIGVGLLLIGAGGAATAVLDADSSWGALVPGLTLAGVGTGLVSPGLAGAALAAVEPHRAGMAGGAVNTFRQLGYALGVAVFGTVLTSRMTDALGRDAAHTAAGGGAAALRGALPEHTVREAFASGLNGAALTAGVTGLVAGAAVLLMVRTKRASTAGQGRAAGAHAPGGTVAESAGERLRA</sequence>
<keyword evidence="2 7" id="KW-0812">Transmembrane</keyword>
<dbReference type="GO" id="GO:0005886">
    <property type="term" value="C:plasma membrane"/>
    <property type="evidence" value="ECO:0007669"/>
    <property type="project" value="UniProtKB-SubCell"/>
</dbReference>
<comment type="subcellular location">
    <subcellularLocation>
        <location evidence="1">Cell membrane</location>
        <topology evidence="1">Multi-pass membrane protein</topology>
    </subcellularLocation>
</comment>
<dbReference type="Pfam" id="PF07690">
    <property type="entry name" value="MFS_1"/>
    <property type="match status" value="1"/>
</dbReference>
<keyword evidence="5" id="KW-0046">Antibiotic resistance</keyword>
<dbReference type="InterPro" id="IPR005829">
    <property type="entry name" value="Sugar_transporter_CS"/>
</dbReference>
<feature type="transmembrane region" description="Helical" evidence="7">
    <location>
        <begin position="40"/>
        <end position="61"/>
    </location>
</feature>
<dbReference type="PROSITE" id="PS50850">
    <property type="entry name" value="MFS"/>
    <property type="match status" value="1"/>
</dbReference>
<evidence type="ECO:0000313" key="10">
    <source>
        <dbReference type="Proteomes" id="UP000608024"/>
    </source>
</evidence>
<feature type="transmembrane region" description="Helical" evidence="7">
    <location>
        <begin position="137"/>
        <end position="155"/>
    </location>
</feature>
<evidence type="ECO:0000256" key="5">
    <source>
        <dbReference type="ARBA" id="ARBA00023251"/>
    </source>
</evidence>
<feature type="transmembrane region" description="Helical" evidence="7">
    <location>
        <begin position="382"/>
        <end position="408"/>
    </location>
</feature>